<evidence type="ECO:0000256" key="5">
    <source>
        <dbReference type="ARBA" id="ARBA00023049"/>
    </source>
</evidence>
<feature type="region of interest" description="Disordered" evidence="6">
    <location>
        <begin position="383"/>
        <end position="410"/>
    </location>
</feature>
<evidence type="ECO:0000259" key="8">
    <source>
        <dbReference type="Pfam" id="PF05193"/>
    </source>
</evidence>
<name>A0ABQ7H4V1_DUNSA</name>
<keyword evidence="10" id="KW-1185">Reference proteome</keyword>
<organism evidence="9 10">
    <name type="scientific">Dunaliella salina</name>
    <name type="common">Green alga</name>
    <name type="synonym">Protococcus salinus</name>
    <dbReference type="NCBI Taxonomy" id="3046"/>
    <lineage>
        <taxon>Eukaryota</taxon>
        <taxon>Viridiplantae</taxon>
        <taxon>Chlorophyta</taxon>
        <taxon>core chlorophytes</taxon>
        <taxon>Chlorophyceae</taxon>
        <taxon>CS clade</taxon>
        <taxon>Chlamydomonadales</taxon>
        <taxon>Dunaliellaceae</taxon>
        <taxon>Dunaliella</taxon>
    </lineage>
</organism>
<feature type="domain" description="Peptidase M16 N-terminal" evidence="7">
    <location>
        <begin position="105"/>
        <end position="147"/>
    </location>
</feature>
<evidence type="ECO:0000313" key="9">
    <source>
        <dbReference type="EMBL" id="KAF5841881.1"/>
    </source>
</evidence>
<comment type="similarity">
    <text evidence="1">Belongs to the peptidase M16 family.</text>
</comment>
<keyword evidence="2" id="KW-0645">Protease</keyword>
<accession>A0ABQ7H4V1</accession>
<evidence type="ECO:0000256" key="3">
    <source>
        <dbReference type="ARBA" id="ARBA00022801"/>
    </source>
</evidence>
<dbReference type="InterPro" id="IPR050626">
    <property type="entry name" value="Peptidase_M16"/>
</dbReference>
<evidence type="ECO:0000256" key="1">
    <source>
        <dbReference type="ARBA" id="ARBA00007261"/>
    </source>
</evidence>
<keyword evidence="4" id="KW-0862">Zinc</keyword>
<dbReference type="Pfam" id="PF00675">
    <property type="entry name" value="Peptidase_M16"/>
    <property type="match status" value="1"/>
</dbReference>
<dbReference type="EMBL" id="MU069474">
    <property type="protein sequence ID" value="KAF5841881.1"/>
    <property type="molecule type" value="Genomic_DNA"/>
</dbReference>
<protein>
    <submittedName>
        <fullName evidence="9">Uncharacterized protein</fullName>
    </submittedName>
</protein>
<dbReference type="Proteomes" id="UP000815325">
    <property type="component" value="Unassembled WGS sequence"/>
</dbReference>
<dbReference type="PANTHER" id="PTHR43690:SF17">
    <property type="entry name" value="PROTEIN YHJJ"/>
    <property type="match status" value="1"/>
</dbReference>
<gene>
    <name evidence="9" type="ORF">DUNSADRAFT_10588</name>
</gene>
<dbReference type="SUPFAM" id="SSF63411">
    <property type="entry name" value="LuxS/MPP-like metallohydrolase"/>
    <property type="match status" value="2"/>
</dbReference>
<proteinExistence type="inferred from homology"/>
<feature type="compositionally biased region" description="Basic residues" evidence="6">
    <location>
        <begin position="23"/>
        <end position="36"/>
    </location>
</feature>
<dbReference type="PANTHER" id="PTHR43690">
    <property type="entry name" value="NARDILYSIN"/>
    <property type="match status" value="1"/>
</dbReference>
<feature type="region of interest" description="Disordered" evidence="6">
    <location>
        <begin position="357"/>
        <end position="376"/>
    </location>
</feature>
<sequence length="598" mass="65112">MELGSHRHLRIHPTTPAQPKCLARTHHTPHQQKKPSKGSATACHASRRELLSSASLCGTVSLLLPPNLLLPQRSLALEETSQRPGFQDRVSEFTLSNGLHFIVLSRREAPTVSCHLYADVGAFDEEDGRTGLAHLLEHQAFKGTRRVGGKDWKREGPLLDAQDEVFYALRDAKARYKADGSSAAAAQVKRLQEQLAQLQVQADELVIPNAYGALLQKEGAVGLNASTSQDQTRYFCSLPSNKLELWFALESERFRAPVYRGLYAEKKVIAEERRLRVDDAPLGKYVVWVWKLAQKYWAGWKEPYANTASSPSLQAPQPLMVSANSQQQQQMPGQRGYFSSPSVQATPLMPVSPPTPTVVLPSSHANSSTTISSFVTSSTASRSEASSIGRSLQNAEGLPRPAGWESLGRDERTLRDAAAAGPLTLMGYYRPPMPSREGTLLQVACELLSGSRTSRLVTQLVLPQRLVSASAIASYPGEKHAGLTLATGVPREGSSPEECEKLLKEQLEQLASSAPSQAELRRVQAAQRMSLLGSVQVNAAMASLLTSYHVLTGSWRGLLDELEFVSSASPEVGAACLKVLLSSPLPSPTSYDLYPLLH</sequence>
<feature type="compositionally biased region" description="Basic residues" evidence="6">
    <location>
        <begin position="1"/>
        <end position="11"/>
    </location>
</feature>
<feature type="domain" description="Peptidase M16 C-terminal" evidence="8">
    <location>
        <begin position="430"/>
        <end position="526"/>
    </location>
</feature>
<comment type="caution">
    <text evidence="9">The sequence shown here is derived from an EMBL/GenBank/DDBJ whole genome shotgun (WGS) entry which is preliminary data.</text>
</comment>
<evidence type="ECO:0000256" key="4">
    <source>
        <dbReference type="ARBA" id="ARBA00022833"/>
    </source>
</evidence>
<dbReference type="Gene3D" id="3.30.830.10">
    <property type="entry name" value="Metalloenzyme, LuxS/M16 peptidase-like"/>
    <property type="match status" value="2"/>
</dbReference>
<evidence type="ECO:0000259" key="7">
    <source>
        <dbReference type="Pfam" id="PF00675"/>
    </source>
</evidence>
<reference evidence="9" key="1">
    <citation type="submission" date="2017-08" db="EMBL/GenBank/DDBJ databases">
        <authorList>
            <person name="Polle J.E."/>
            <person name="Barry K."/>
            <person name="Cushman J."/>
            <person name="Schmutz J."/>
            <person name="Tran D."/>
            <person name="Hathwaick L.T."/>
            <person name="Yim W.C."/>
            <person name="Jenkins J."/>
            <person name="Mckie-Krisberg Z.M."/>
            <person name="Prochnik S."/>
            <person name="Lindquist E."/>
            <person name="Dockter R.B."/>
            <person name="Adam C."/>
            <person name="Molina H."/>
            <person name="Bunkerborg J."/>
            <person name="Jin E."/>
            <person name="Buchheim M."/>
            <person name="Magnuson J."/>
        </authorList>
    </citation>
    <scope>NUCLEOTIDE SEQUENCE</scope>
    <source>
        <strain evidence="9">CCAP 19/18</strain>
    </source>
</reference>
<keyword evidence="3" id="KW-0378">Hydrolase</keyword>
<evidence type="ECO:0000256" key="6">
    <source>
        <dbReference type="SAM" id="MobiDB-lite"/>
    </source>
</evidence>
<keyword evidence="5" id="KW-0482">Metalloprotease</keyword>
<evidence type="ECO:0000256" key="2">
    <source>
        <dbReference type="ARBA" id="ARBA00022670"/>
    </source>
</evidence>
<dbReference type="InterPro" id="IPR011249">
    <property type="entry name" value="Metalloenz_LuxS/M16"/>
</dbReference>
<dbReference type="Pfam" id="PF05193">
    <property type="entry name" value="Peptidase_M16_C"/>
    <property type="match status" value="1"/>
</dbReference>
<dbReference type="InterPro" id="IPR007863">
    <property type="entry name" value="Peptidase_M16_C"/>
</dbReference>
<feature type="region of interest" description="Disordered" evidence="6">
    <location>
        <begin position="1"/>
        <end position="42"/>
    </location>
</feature>
<dbReference type="InterPro" id="IPR011765">
    <property type="entry name" value="Pept_M16_N"/>
</dbReference>
<evidence type="ECO:0000313" key="10">
    <source>
        <dbReference type="Proteomes" id="UP000815325"/>
    </source>
</evidence>